<dbReference type="InterPro" id="IPR013568">
    <property type="entry name" value="SEFIR_dom"/>
</dbReference>
<dbReference type="GeneID" id="115550860"/>
<dbReference type="PANTHER" id="PTHR15583">
    <property type="entry name" value="INTERLEUKIN-17 RECEPTOR"/>
    <property type="match status" value="1"/>
</dbReference>
<dbReference type="GO" id="GO:0030368">
    <property type="term" value="F:interleukin-17 receptor activity"/>
    <property type="evidence" value="ECO:0007669"/>
    <property type="project" value="InterPro"/>
</dbReference>
<dbReference type="Gene3D" id="3.40.50.11530">
    <property type="match status" value="1"/>
</dbReference>
<keyword evidence="3" id="KW-0812">Transmembrane</keyword>
<keyword evidence="8" id="KW-0325">Glycoprotein</keyword>
<gene>
    <name evidence="10" type="primary">LOC115550860</name>
</gene>
<evidence type="ECO:0000313" key="10">
    <source>
        <dbReference type="Ensembl" id="ENSGMOP00000001306.2"/>
    </source>
</evidence>
<dbReference type="InterPro" id="IPR038683">
    <property type="entry name" value="IL17RA/B_FnIII-like_1_sf"/>
</dbReference>
<comment type="subcellular location">
    <subcellularLocation>
        <location evidence="1">Cell membrane</location>
        <topology evidence="1">Single-pass type I membrane protein</topology>
    </subcellularLocation>
</comment>
<dbReference type="Gene3D" id="2.60.40.2150">
    <property type="entry name" value="Interleukin-17 receptor A/B, fibronectin-III-like domain 2"/>
    <property type="match status" value="1"/>
</dbReference>
<evidence type="ECO:0000256" key="2">
    <source>
        <dbReference type="ARBA" id="ARBA00022475"/>
    </source>
</evidence>
<dbReference type="PROSITE" id="PS51534">
    <property type="entry name" value="SEFIR"/>
    <property type="match status" value="1"/>
</dbReference>
<dbReference type="RefSeq" id="XP_030222074.1">
    <property type="nucleotide sequence ID" value="XM_030366214.1"/>
</dbReference>
<reference evidence="10" key="1">
    <citation type="submission" date="2025-08" db="UniProtKB">
        <authorList>
            <consortium name="Ensembl"/>
        </authorList>
    </citation>
    <scope>IDENTIFICATION</scope>
</reference>
<keyword evidence="4" id="KW-0732">Signal</keyword>
<evidence type="ECO:0000256" key="4">
    <source>
        <dbReference type="ARBA" id="ARBA00022729"/>
    </source>
</evidence>
<evidence type="ECO:0000256" key="5">
    <source>
        <dbReference type="ARBA" id="ARBA00022989"/>
    </source>
</evidence>
<keyword evidence="6" id="KW-0472">Membrane</keyword>
<dbReference type="Gene3D" id="2.60.40.2160">
    <property type="entry name" value="Interleukin-17 receptor A/B, fibronectin-III-like domain 1"/>
    <property type="match status" value="1"/>
</dbReference>
<evidence type="ECO:0000256" key="3">
    <source>
        <dbReference type="ARBA" id="ARBA00022692"/>
    </source>
</evidence>
<dbReference type="Ensembl" id="ENSGMOT00000001353.2">
    <property type="protein sequence ID" value="ENSGMOP00000001306.2"/>
    <property type="gene ID" value="ENSGMOG00000001224.2"/>
</dbReference>
<dbReference type="GO" id="GO:0005886">
    <property type="term" value="C:plasma membrane"/>
    <property type="evidence" value="ECO:0007669"/>
    <property type="project" value="UniProtKB-SubCell"/>
</dbReference>
<proteinExistence type="predicted"/>
<keyword evidence="5" id="KW-1133">Transmembrane helix</keyword>
<evidence type="ECO:0000256" key="8">
    <source>
        <dbReference type="ARBA" id="ARBA00023180"/>
    </source>
</evidence>
<sequence length="595" mass="66500">MCNLLPAGVLVQTPHSMVHVFVKMCFYYMWFSVSSALSILNDHLDCNQEGIRCSSKIVNCSDEQERVPRSLAPTGPEWALEYVGVAEDENGLLPVINVSWSLEADGGISYIQGLKAHLLEENTAQTLCVWYNFTIPSQLNPRLGKWTFSLDGVVVDPGHTYSISVFNLPEPDLEHYRLTKQITVPRCDDWRIQQAQLCLENGSTWDPQMTVSVSWKAGSLAATVCFNTSQFSDGYTVAVQSAVYQDSKNVSKGKSTWLNVTFEMDIRNHIQISPKCELLFVVRPFFPGCKNKCLSAQKKWENCPYDSKQPWALLIFATLALSMAGCISYSHWKSSHKASSTPSPPEPTPDAAEVAKRKTVLLIYSPDHPLYTVVVLKLCSFLMAQCGTDVVLDLLDLTRLGQLGGLRWLDWHRERIERSPSDKILILCSPGVQAKWRAMCGAEPVVLREDLRSPVGDMLSPALGLIVPGLVRSGSLRRYIVAYFADVCSEEDIPAPFNVAVRYKLMEQFEEVLLRILEVEKQQPGRVNLVQGVGQHEYSLCPSGEALRGAVEAFRAHQQKNPRWFQDELVQDEADGDVGSDAGRTLETRTLDIHA</sequence>
<dbReference type="Proteomes" id="UP000694546">
    <property type="component" value="Chromosome 9"/>
</dbReference>
<name>A0A8C4YVT1_GADMO</name>
<keyword evidence="7" id="KW-0675">Receptor</keyword>
<dbReference type="GeneTree" id="ENSGT00940000159018"/>
<evidence type="ECO:0000256" key="1">
    <source>
        <dbReference type="ARBA" id="ARBA00004251"/>
    </source>
</evidence>
<reference evidence="10" key="2">
    <citation type="submission" date="2025-09" db="UniProtKB">
        <authorList>
            <consortium name="Ensembl"/>
        </authorList>
    </citation>
    <scope>IDENTIFICATION</scope>
</reference>
<dbReference type="Pfam" id="PF08357">
    <property type="entry name" value="SEFIR"/>
    <property type="match status" value="1"/>
</dbReference>
<dbReference type="InterPro" id="IPR032356">
    <property type="entry name" value="IL17R_A/B_N"/>
</dbReference>
<evidence type="ECO:0000256" key="6">
    <source>
        <dbReference type="ARBA" id="ARBA00023136"/>
    </source>
</evidence>
<protein>
    <submittedName>
        <fullName evidence="10">Interleukin-17 receptor A-like</fullName>
    </submittedName>
</protein>
<dbReference type="InterPro" id="IPR039465">
    <property type="entry name" value="IL-17_rcpt-like"/>
</dbReference>
<dbReference type="OMA" id="WRAMCGD"/>
<dbReference type="OrthoDB" id="5915222at2759"/>
<dbReference type="AlphaFoldDB" id="A0A8C4YVT1"/>
<evidence type="ECO:0000313" key="11">
    <source>
        <dbReference type="Proteomes" id="UP000694546"/>
    </source>
</evidence>
<evidence type="ECO:0000256" key="7">
    <source>
        <dbReference type="ARBA" id="ARBA00023170"/>
    </source>
</evidence>
<dbReference type="InterPro" id="IPR043046">
    <property type="entry name" value="IL17RA/B_FnIII-like_2_sf"/>
</dbReference>
<keyword evidence="2" id="KW-1003">Cell membrane</keyword>
<accession>A0A8C4YVT1</accession>
<evidence type="ECO:0000259" key="9">
    <source>
        <dbReference type="PROSITE" id="PS51534"/>
    </source>
</evidence>
<organism evidence="10 11">
    <name type="scientific">Gadus morhua</name>
    <name type="common">Atlantic cod</name>
    <dbReference type="NCBI Taxonomy" id="8049"/>
    <lineage>
        <taxon>Eukaryota</taxon>
        <taxon>Metazoa</taxon>
        <taxon>Chordata</taxon>
        <taxon>Craniata</taxon>
        <taxon>Vertebrata</taxon>
        <taxon>Euteleostomi</taxon>
        <taxon>Actinopterygii</taxon>
        <taxon>Neopterygii</taxon>
        <taxon>Teleostei</taxon>
        <taxon>Neoteleostei</taxon>
        <taxon>Acanthomorphata</taxon>
        <taxon>Zeiogadaria</taxon>
        <taxon>Gadariae</taxon>
        <taxon>Gadiformes</taxon>
        <taxon>Gadoidei</taxon>
        <taxon>Gadidae</taxon>
        <taxon>Gadus</taxon>
    </lineage>
</organism>
<dbReference type="PANTHER" id="PTHR15583:SF22">
    <property type="entry name" value="INTERLEUKIN-17 RECEPTOR A-LIKE"/>
    <property type="match status" value="1"/>
</dbReference>
<keyword evidence="11" id="KW-1185">Reference proteome</keyword>
<dbReference type="Pfam" id="PF16556">
    <property type="entry name" value="IL17R_fnIII_D1"/>
    <property type="match status" value="1"/>
</dbReference>
<feature type="domain" description="SEFIR" evidence="9">
    <location>
        <begin position="357"/>
        <end position="514"/>
    </location>
</feature>